<dbReference type="OrthoDB" id="5563016at2759"/>
<reference evidence="2" key="1">
    <citation type="submission" date="2013-12" db="EMBL/GenBank/DDBJ databases">
        <authorList>
            <person name="Genoscope - CEA"/>
        </authorList>
    </citation>
    <scope>NUCLEOTIDE SEQUENCE</scope>
    <source>
        <strain evidence="2">CBS 1993</strain>
    </source>
</reference>
<dbReference type="GeneID" id="34521286"/>
<feature type="compositionally biased region" description="Polar residues" evidence="1">
    <location>
        <begin position="1009"/>
        <end position="1028"/>
    </location>
</feature>
<gene>
    <name evidence="2" type="ORF">KUCA_T00003886001</name>
</gene>
<dbReference type="EMBL" id="HG793128">
    <property type="protein sequence ID" value="CDK27906.1"/>
    <property type="molecule type" value="Genomic_DNA"/>
</dbReference>
<dbReference type="HOGENOM" id="CLU_293216_0_0_1"/>
<evidence type="ECO:0000313" key="3">
    <source>
        <dbReference type="Proteomes" id="UP000019384"/>
    </source>
</evidence>
<evidence type="ECO:0000313" key="2">
    <source>
        <dbReference type="EMBL" id="CDK27906.1"/>
    </source>
</evidence>
<dbReference type="PANTHER" id="PTHR12751">
    <property type="entry name" value="PHOSPHATASE AND ACTIN REGULATOR PHACTR"/>
    <property type="match status" value="1"/>
</dbReference>
<name>W6MMU5_9ASCO</name>
<proteinExistence type="predicted"/>
<reference evidence="2" key="2">
    <citation type="submission" date="2014-02" db="EMBL/GenBank/DDBJ databases">
        <title>Complete DNA sequence of /Kuraishia capsulata/ illustrates novel genomic features among budding yeasts (/Saccharomycotina/).</title>
        <authorList>
            <person name="Morales L."/>
            <person name="Noel B."/>
            <person name="Porcel B."/>
            <person name="Marcet-Houben M."/>
            <person name="Hullo M-F."/>
            <person name="Sacerdot C."/>
            <person name="Tekaia F."/>
            <person name="Leh-Louis V."/>
            <person name="Despons L."/>
            <person name="Khanna V."/>
            <person name="Aury J-M."/>
            <person name="Barbe V."/>
            <person name="Couloux A."/>
            <person name="Labadie K."/>
            <person name="Pelletier E."/>
            <person name="Souciet J-L."/>
            <person name="Boekhout T."/>
            <person name="Gabaldon T."/>
            <person name="Wincker P."/>
            <person name="Dujon B."/>
        </authorList>
    </citation>
    <scope>NUCLEOTIDE SEQUENCE</scope>
    <source>
        <strain evidence="2">CBS 1993</strain>
    </source>
</reference>
<feature type="region of interest" description="Disordered" evidence="1">
    <location>
        <begin position="320"/>
        <end position="363"/>
    </location>
</feature>
<feature type="region of interest" description="Disordered" evidence="1">
    <location>
        <begin position="446"/>
        <end position="618"/>
    </location>
</feature>
<evidence type="ECO:0008006" key="4">
    <source>
        <dbReference type="Google" id="ProtNLM"/>
    </source>
</evidence>
<evidence type="ECO:0000256" key="1">
    <source>
        <dbReference type="SAM" id="MobiDB-lite"/>
    </source>
</evidence>
<accession>W6MMU5</accession>
<dbReference type="STRING" id="1382522.W6MMU5"/>
<feature type="compositionally biased region" description="Basic and acidic residues" evidence="1">
    <location>
        <begin position="502"/>
        <end position="520"/>
    </location>
</feature>
<feature type="region of interest" description="Disordered" evidence="1">
    <location>
        <begin position="961"/>
        <end position="1049"/>
    </location>
</feature>
<dbReference type="Proteomes" id="UP000019384">
    <property type="component" value="Unassembled WGS sequence"/>
</dbReference>
<feature type="compositionally biased region" description="Low complexity" evidence="1">
    <location>
        <begin position="446"/>
        <end position="469"/>
    </location>
</feature>
<feature type="compositionally biased region" description="Polar residues" evidence="1">
    <location>
        <begin position="530"/>
        <end position="539"/>
    </location>
</feature>
<feature type="compositionally biased region" description="Basic and acidic residues" evidence="1">
    <location>
        <begin position="329"/>
        <end position="341"/>
    </location>
</feature>
<organism evidence="2 3">
    <name type="scientific">Kuraishia capsulata CBS 1993</name>
    <dbReference type="NCBI Taxonomy" id="1382522"/>
    <lineage>
        <taxon>Eukaryota</taxon>
        <taxon>Fungi</taxon>
        <taxon>Dikarya</taxon>
        <taxon>Ascomycota</taxon>
        <taxon>Saccharomycotina</taxon>
        <taxon>Pichiomycetes</taxon>
        <taxon>Pichiales</taxon>
        <taxon>Pichiaceae</taxon>
        <taxon>Kuraishia</taxon>
    </lineage>
</organism>
<dbReference type="RefSeq" id="XP_022459898.1">
    <property type="nucleotide sequence ID" value="XM_022602345.1"/>
</dbReference>
<protein>
    <recommendedName>
        <fullName evidence="4">Protein BNI4</fullName>
    </recommendedName>
</protein>
<dbReference type="GO" id="GO:0003779">
    <property type="term" value="F:actin binding"/>
    <property type="evidence" value="ECO:0007669"/>
    <property type="project" value="TreeGrafter"/>
</dbReference>
<sequence>MAPVVESSDFYFFQSARKFGEVDNSPAVADQVHSSTPSSITSQGDDDMFARLDQSSSVQTSLSTADHDPHDAINSLSKQFYAGPSFNHNGLNNRGHTNYVRNSIVVSPSFTSELTTSRLDNSQEVPTKTFGMTPSPSMQALESLVSDRRKTSPTYSLGTLTEEADPVPRTNQSQISLNTFYTAVSADTIIQQEKAPGSDNGLDNEINSNTGPEIFHEHDVRGEQNQKIEPQYLAVGPNPPTEDLISLSSNSPALKQLGNQMTPSLFSPGMVEAPVQGLEFLNPSSFGTVMNSRSTNYPGLSNPGFSNANTADDSGYISIISEDDDDEDNRNHAFEPRRGDDFNSLNSDNDEESLEESLHEQKKVITVPTGKPTAVQQTFSPVPDYTIRAVDNEDVVENVVENPSSSRYEKVLRPMDVNSPEPVVSLEKQLPLTPVVDVGRDITASPAIISQPAPPSRSNSSFSLNNWSSKTRKQKGMSMPVNKLDEEKENKHRKRRSLIGLFKREKPVMETSISKKDPKPAKTPTMPSPALSTGSQSSFGRRFKSKSVSNFDDMAAPPQKSKLLSGWKRKSVSNLPESKPVEQRPKATRRKSLLETYGFSGNTSSTSPAPSNVQPSPNLPVALSEKFIDAPAISPKIHEPAAAKPLIEKHHSDETVVNEQQAKLYVGGSEQKNETPQKQVLAPPFDPRKAGLGISFDAYRFDETPESEARPNANLNAARNLQPLQLSPKSPSRGNLHAGEALFPKSLDSEEVTSIVTMERSRSMRSVRSSPVDRMIANDLDSIVNADGMILIRSPHRLHADVSSRGSYSPNKRSPEPALHNDAGLMDYLDFISFGDVEVSTDFHLREDQSFRLNAVPSLKPVENVYVPPKTILTPEITKELDLSYVSPQANGAPNLEAYPSPSISDDLVSRNAQLLAALDTPDLDSGSPFSPIVDQSPALSSSSAKADVFVPAAPRPVSSSFRGLRGPAFGSGQAHPRDSLISASSAPDDLYDPFESRESVNSEELMEQGQQDSHGKSASVSSFVHSITSRRDKKVSVSTAKLPKQKPPKTLIRKRLSKSVDMMNSSVTVRFSSRIVLYNTYDPEDYDRHPEVATCNQLTPQLAQQIKDELNEFKAEMDIHEQSRCYTHFF</sequence>
<dbReference type="GO" id="GO:0030036">
    <property type="term" value="P:actin cytoskeleton organization"/>
    <property type="evidence" value="ECO:0007669"/>
    <property type="project" value="TreeGrafter"/>
</dbReference>
<dbReference type="PANTHER" id="PTHR12751:SF18">
    <property type="entry name" value="PHOSPHATASE AND ACTIN REGULATOR 1"/>
    <property type="match status" value="1"/>
</dbReference>
<feature type="compositionally biased region" description="Polar residues" evidence="1">
    <location>
        <begin position="599"/>
        <end position="616"/>
    </location>
</feature>
<dbReference type="AlphaFoldDB" id="W6MMU5"/>
<keyword evidence="3" id="KW-1185">Reference proteome</keyword>